<dbReference type="RefSeq" id="WP_210059101.1">
    <property type="nucleotide sequence ID" value="NZ_BAAAMH010000011.1"/>
</dbReference>
<dbReference type="Pfam" id="PF01261">
    <property type="entry name" value="AP_endonuc_2"/>
    <property type="match status" value="1"/>
</dbReference>
<dbReference type="InterPro" id="IPR050312">
    <property type="entry name" value="IolE/XylAMocC-like"/>
</dbReference>
<dbReference type="EMBL" id="JAGIOB010000001">
    <property type="protein sequence ID" value="MBP2419034.1"/>
    <property type="molecule type" value="Genomic_DNA"/>
</dbReference>
<evidence type="ECO:0000256" key="1">
    <source>
        <dbReference type="SAM" id="MobiDB-lite"/>
    </source>
</evidence>
<dbReference type="EC" id="4.2.1.44" evidence="3"/>
<feature type="region of interest" description="Disordered" evidence="1">
    <location>
        <begin position="1"/>
        <end position="23"/>
    </location>
</feature>
<keyword evidence="4" id="KW-1185">Reference proteome</keyword>
<gene>
    <name evidence="3" type="ORF">JOF54_003956</name>
</gene>
<dbReference type="Gene3D" id="3.20.20.150">
    <property type="entry name" value="Divalent-metal-dependent TIM barrel enzymes"/>
    <property type="match status" value="1"/>
</dbReference>
<dbReference type="GO" id="GO:0050114">
    <property type="term" value="F:myo-inosose-2 dehydratase activity"/>
    <property type="evidence" value="ECO:0007669"/>
    <property type="project" value="UniProtKB-EC"/>
</dbReference>
<reference evidence="3 4" key="1">
    <citation type="submission" date="2021-03" db="EMBL/GenBank/DDBJ databases">
        <title>Sequencing the genomes of 1000 actinobacteria strains.</title>
        <authorList>
            <person name="Klenk H.-P."/>
        </authorList>
    </citation>
    <scope>NUCLEOTIDE SEQUENCE [LARGE SCALE GENOMIC DNA]</scope>
    <source>
        <strain evidence="3 4">DSM 12936</strain>
    </source>
</reference>
<proteinExistence type="predicted"/>
<evidence type="ECO:0000259" key="2">
    <source>
        <dbReference type="Pfam" id="PF01261"/>
    </source>
</evidence>
<dbReference type="SUPFAM" id="SSF51658">
    <property type="entry name" value="Xylose isomerase-like"/>
    <property type="match status" value="1"/>
</dbReference>
<evidence type="ECO:0000313" key="4">
    <source>
        <dbReference type="Proteomes" id="UP000758168"/>
    </source>
</evidence>
<comment type="caution">
    <text evidence="3">The sequence shown here is derived from an EMBL/GenBank/DDBJ whole genome shotgun (WGS) entry which is preliminary data.</text>
</comment>
<dbReference type="InterPro" id="IPR036237">
    <property type="entry name" value="Xyl_isomerase-like_sf"/>
</dbReference>
<feature type="domain" description="Xylose isomerase-like TIM barrel" evidence="2">
    <location>
        <begin position="42"/>
        <end position="277"/>
    </location>
</feature>
<organism evidence="3 4">
    <name type="scientific">Microlunatus capsulatus</name>
    <dbReference type="NCBI Taxonomy" id="99117"/>
    <lineage>
        <taxon>Bacteria</taxon>
        <taxon>Bacillati</taxon>
        <taxon>Actinomycetota</taxon>
        <taxon>Actinomycetes</taxon>
        <taxon>Propionibacteriales</taxon>
        <taxon>Propionibacteriaceae</taxon>
        <taxon>Microlunatus</taxon>
    </lineage>
</organism>
<protein>
    <submittedName>
        <fullName evidence="3">Inosose dehydratase</fullName>
        <ecNumber evidence="3">4.2.1.44</ecNumber>
    </submittedName>
</protein>
<feature type="compositionally biased region" description="Polar residues" evidence="1">
    <location>
        <begin position="1"/>
        <end position="14"/>
    </location>
</feature>
<keyword evidence="3" id="KW-0456">Lyase</keyword>
<dbReference type="InterPro" id="IPR013022">
    <property type="entry name" value="Xyl_isomerase-like_TIM-brl"/>
</dbReference>
<accession>A0ABS4ZDA3</accession>
<sequence length="303" mass="32950">MTDPASSPTTTGRRQPQVAANPIPYWSRDGKTREVFETAFADFQRIGFTAVKADVPEGMTAAEYADWIAGYGLRPSLSLFSSPFDETIDIGEEMERAKRFAADQVALGLDRTMISSMAVPARMERPAVGADFDKDRLALAIENVGVVCQVLQSQGLRPLHHSHVGGVFETEAEVVELLDTLGPDVIGFGPDTGHLAWAGADPVALVRRYADRVGGIHLKDVFPDYLDPASREGMSYRDIGSTQRLWAEPGLGVVDLDGVMAALPTDYDGDYMIEVDVPSVDSRYDSHAMSFAWAQRVLPDLAG</sequence>
<name>A0ABS4ZDA3_9ACTN</name>
<evidence type="ECO:0000313" key="3">
    <source>
        <dbReference type="EMBL" id="MBP2419034.1"/>
    </source>
</evidence>
<dbReference type="PANTHER" id="PTHR12110">
    <property type="entry name" value="HYDROXYPYRUVATE ISOMERASE"/>
    <property type="match status" value="1"/>
</dbReference>
<dbReference type="Proteomes" id="UP000758168">
    <property type="component" value="Unassembled WGS sequence"/>
</dbReference>
<dbReference type="PANTHER" id="PTHR12110:SF41">
    <property type="entry name" value="INOSOSE DEHYDRATASE"/>
    <property type="match status" value="1"/>
</dbReference>